<name>A0A067FT34_CITSI</name>
<accession>A0A067FT34</accession>
<dbReference type="Proteomes" id="UP000027120">
    <property type="component" value="Unassembled WGS sequence"/>
</dbReference>
<feature type="non-terminal residue" evidence="2">
    <location>
        <position position="1"/>
    </location>
</feature>
<evidence type="ECO:0000313" key="2">
    <source>
        <dbReference type="EMBL" id="KDO66346.1"/>
    </source>
</evidence>
<sequence length="34" mass="4172">RRRKRIEERSSAMENEKEGKKVDGERKRRRCAIL</sequence>
<protein>
    <submittedName>
        <fullName evidence="2">Uncharacterized protein</fullName>
    </submittedName>
</protein>
<dbReference type="EMBL" id="KK784900">
    <property type="protein sequence ID" value="KDO66346.1"/>
    <property type="molecule type" value="Genomic_DNA"/>
</dbReference>
<dbReference type="AlphaFoldDB" id="A0A067FT34"/>
<evidence type="ECO:0000313" key="3">
    <source>
        <dbReference type="Proteomes" id="UP000027120"/>
    </source>
</evidence>
<organism evidence="2 3">
    <name type="scientific">Citrus sinensis</name>
    <name type="common">Sweet orange</name>
    <name type="synonym">Citrus aurantium var. sinensis</name>
    <dbReference type="NCBI Taxonomy" id="2711"/>
    <lineage>
        <taxon>Eukaryota</taxon>
        <taxon>Viridiplantae</taxon>
        <taxon>Streptophyta</taxon>
        <taxon>Embryophyta</taxon>
        <taxon>Tracheophyta</taxon>
        <taxon>Spermatophyta</taxon>
        <taxon>Magnoliopsida</taxon>
        <taxon>eudicotyledons</taxon>
        <taxon>Gunneridae</taxon>
        <taxon>Pentapetalae</taxon>
        <taxon>rosids</taxon>
        <taxon>malvids</taxon>
        <taxon>Sapindales</taxon>
        <taxon>Rutaceae</taxon>
        <taxon>Aurantioideae</taxon>
        <taxon>Citrus</taxon>
    </lineage>
</organism>
<feature type="compositionally biased region" description="Basic and acidic residues" evidence="1">
    <location>
        <begin position="1"/>
        <end position="26"/>
    </location>
</feature>
<gene>
    <name evidence="2" type="ORF">CISIN_1g0446442mg</name>
</gene>
<keyword evidence="3" id="KW-1185">Reference proteome</keyword>
<reference evidence="2 3" key="1">
    <citation type="submission" date="2014-04" db="EMBL/GenBank/DDBJ databases">
        <authorList>
            <consortium name="International Citrus Genome Consortium"/>
            <person name="Gmitter F."/>
            <person name="Chen C."/>
            <person name="Farmerie W."/>
            <person name="Harkins T."/>
            <person name="Desany B."/>
            <person name="Mohiuddin M."/>
            <person name="Kodira C."/>
            <person name="Borodovsky M."/>
            <person name="Lomsadze A."/>
            <person name="Burns P."/>
            <person name="Jenkins J."/>
            <person name="Prochnik S."/>
            <person name="Shu S."/>
            <person name="Chapman J."/>
            <person name="Pitluck S."/>
            <person name="Schmutz J."/>
            <person name="Rokhsar D."/>
        </authorList>
    </citation>
    <scope>NUCLEOTIDE SEQUENCE</scope>
</reference>
<feature type="region of interest" description="Disordered" evidence="1">
    <location>
        <begin position="1"/>
        <end position="34"/>
    </location>
</feature>
<evidence type="ECO:0000256" key="1">
    <source>
        <dbReference type="SAM" id="MobiDB-lite"/>
    </source>
</evidence>
<proteinExistence type="predicted"/>